<accession>A0ABV6DER5</accession>
<dbReference type="EMBL" id="JBHLWN010000012">
    <property type="protein sequence ID" value="MFC0211140.1"/>
    <property type="molecule type" value="Genomic_DNA"/>
</dbReference>
<protein>
    <recommendedName>
        <fullName evidence="4">Hydrolase</fullName>
    </recommendedName>
</protein>
<dbReference type="RefSeq" id="WP_377467952.1">
    <property type="nucleotide sequence ID" value="NZ_JBHLWN010000012.1"/>
</dbReference>
<keyword evidence="1" id="KW-0175">Coiled coil</keyword>
<proteinExistence type="predicted"/>
<dbReference type="Proteomes" id="UP001589776">
    <property type="component" value="Unassembled WGS sequence"/>
</dbReference>
<keyword evidence="3" id="KW-1185">Reference proteome</keyword>
<evidence type="ECO:0000313" key="2">
    <source>
        <dbReference type="EMBL" id="MFC0211140.1"/>
    </source>
</evidence>
<gene>
    <name evidence="2" type="ORF">ACFFK0_01540</name>
</gene>
<evidence type="ECO:0000313" key="3">
    <source>
        <dbReference type="Proteomes" id="UP001589776"/>
    </source>
</evidence>
<name>A0ABV6DER5_9BACL</name>
<comment type="caution">
    <text evidence="2">The sequence shown here is derived from an EMBL/GenBank/DDBJ whole genome shotgun (WGS) entry which is preliminary data.</text>
</comment>
<feature type="coiled-coil region" evidence="1">
    <location>
        <begin position="21"/>
        <end position="48"/>
    </location>
</feature>
<evidence type="ECO:0008006" key="4">
    <source>
        <dbReference type="Google" id="ProtNLM"/>
    </source>
</evidence>
<evidence type="ECO:0000256" key="1">
    <source>
        <dbReference type="SAM" id="Coils"/>
    </source>
</evidence>
<reference evidence="2 3" key="1">
    <citation type="submission" date="2024-09" db="EMBL/GenBank/DDBJ databases">
        <authorList>
            <person name="Sun Q."/>
            <person name="Mori K."/>
        </authorList>
    </citation>
    <scope>NUCLEOTIDE SEQUENCE [LARGE SCALE GENOMIC DNA]</scope>
    <source>
        <strain evidence="2 3">CCM 7759</strain>
    </source>
</reference>
<sequence>MEKKTFYVTVEHGTILADREADGFEFEIEATEEELDRLQQLFEDTSAAEEATAARGMFAPVNVEAYNNDYDDHLVQVYRMLHKLGTPETKRHIESMNILNAPVSG</sequence>
<organism evidence="2 3">
    <name type="scientific">Paenibacillus chartarius</name>
    <dbReference type="NCBI Taxonomy" id="747481"/>
    <lineage>
        <taxon>Bacteria</taxon>
        <taxon>Bacillati</taxon>
        <taxon>Bacillota</taxon>
        <taxon>Bacilli</taxon>
        <taxon>Bacillales</taxon>
        <taxon>Paenibacillaceae</taxon>
        <taxon>Paenibacillus</taxon>
    </lineage>
</organism>